<gene>
    <name evidence="4" type="ORF">EGC77_17660</name>
    <name evidence="3" type="ORF">EGC80_16380</name>
</gene>
<reference evidence="3 5" key="1">
    <citation type="submission" date="2018-11" db="EMBL/GenBank/DDBJ databases">
        <title>Shewanella sp. M2.</title>
        <authorList>
            <person name="Hwang Y.J."/>
            <person name="Hwang C.Y."/>
        </authorList>
    </citation>
    <scope>NUCLEOTIDE SEQUENCE [LARGE SCALE GENOMIC DNA]</scope>
    <source>
        <strain evidence="3 5">M2</strain>
    </source>
</reference>
<dbReference type="Pfam" id="PF13473">
    <property type="entry name" value="Cupredoxin_1"/>
    <property type="match status" value="1"/>
</dbReference>
<feature type="transmembrane region" description="Helical" evidence="1">
    <location>
        <begin position="6"/>
        <end position="24"/>
    </location>
</feature>
<dbReference type="Proteomes" id="UP000273778">
    <property type="component" value="Chromosome"/>
</dbReference>
<dbReference type="InterPro" id="IPR008972">
    <property type="entry name" value="Cupredoxin"/>
</dbReference>
<accession>A0A3N4DZG3</accession>
<dbReference type="OrthoDB" id="9800141at2"/>
<evidence type="ECO:0000259" key="2">
    <source>
        <dbReference type="Pfam" id="PF13473"/>
    </source>
</evidence>
<evidence type="ECO:0000313" key="3">
    <source>
        <dbReference type="EMBL" id="AZG36293.1"/>
    </source>
</evidence>
<keyword evidence="5" id="KW-1185">Reference proteome</keyword>
<evidence type="ECO:0000313" key="5">
    <source>
        <dbReference type="Proteomes" id="UP000273778"/>
    </source>
</evidence>
<keyword evidence="1" id="KW-0472">Membrane</keyword>
<organism evidence="4 6">
    <name type="scientific">Shewanella psychromarinicola</name>
    <dbReference type="NCBI Taxonomy" id="2487742"/>
    <lineage>
        <taxon>Bacteria</taxon>
        <taxon>Pseudomonadati</taxon>
        <taxon>Pseudomonadota</taxon>
        <taxon>Gammaproteobacteria</taxon>
        <taxon>Alteromonadales</taxon>
        <taxon>Shewanellaceae</taxon>
        <taxon>Shewanella</taxon>
    </lineage>
</organism>
<feature type="domain" description="EfeO-type cupredoxin-like" evidence="2">
    <location>
        <begin position="14"/>
        <end position="118"/>
    </location>
</feature>
<protein>
    <submittedName>
        <fullName evidence="4">Cupredoxin domain-containing protein</fullName>
    </submittedName>
</protein>
<keyword evidence="1" id="KW-0812">Transmembrane</keyword>
<dbReference type="KEGG" id="spsr:EGC80_16380"/>
<name>A0A3N4DZG3_9GAMM</name>
<reference evidence="4" key="3">
    <citation type="submission" date="2018-11" db="EMBL/GenBank/DDBJ databases">
        <authorList>
            <person name="Hwang Y.J."/>
            <person name="Hwang C.Y."/>
        </authorList>
    </citation>
    <scope>NUCLEOTIDE SEQUENCE</scope>
    <source>
        <strain evidence="4">R106</strain>
    </source>
</reference>
<proteinExistence type="predicted"/>
<dbReference type="Proteomes" id="UP000278855">
    <property type="component" value="Unassembled WGS sequence"/>
</dbReference>
<evidence type="ECO:0000313" key="4">
    <source>
        <dbReference type="EMBL" id="RPA27391.1"/>
    </source>
</evidence>
<sequence>MHRHVINLLCLALIGFIVWWFWLYKPSNEASVDATTSILVKDGVYSPARINIAANTPTEITFLRQDKSGCSATVLLPDLEISQDLALDKPTTIALPALEKGEYPFHCQMQMYKGVLVVE</sequence>
<evidence type="ECO:0000313" key="6">
    <source>
        <dbReference type="Proteomes" id="UP000278855"/>
    </source>
</evidence>
<dbReference type="RefSeq" id="WP_124013746.1">
    <property type="nucleotide sequence ID" value="NZ_CP034073.1"/>
</dbReference>
<keyword evidence="1" id="KW-1133">Transmembrane helix</keyword>
<dbReference type="EMBL" id="CP034073">
    <property type="protein sequence ID" value="AZG36293.1"/>
    <property type="molecule type" value="Genomic_DNA"/>
</dbReference>
<dbReference type="EMBL" id="RKKB01000013">
    <property type="protein sequence ID" value="RPA27391.1"/>
    <property type="molecule type" value="Genomic_DNA"/>
</dbReference>
<dbReference type="Gene3D" id="2.60.40.420">
    <property type="entry name" value="Cupredoxins - blue copper proteins"/>
    <property type="match status" value="1"/>
</dbReference>
<evidence type="ECO:0000256" key="1">
    <source>
        <dbReference type="SAM" id="Phobius"/>
    </source>
</evidence>
<dbReference type="InterPro" id="IPR028096">
    <property type="entry name" value="EfeO_Cupredoxin"/>
</dbReference>
<reference evidence="6" key="2">
    <citation type="submission" date="2018-11" db="EMBL/GenBank/DDBJ databases">
        <title>Shewanella sp. R106.</title>
        <authorList>
            <person name="Hwang Y.J."/>
            <person name="Hwang C.Y."/>
        </authorList>
    </citation>
    <scope>NUCLEOTIDE SEQUENCE [LARGE SCALE GENOMIC DNA]</scope>
    <source>
        <strain evidence="6">R106</strain>
    </source>
</reference>
<dbReference type="SUPFAM" id="SSF49503">
    <property type="entry name" value="Cupredoxins"/>
    <property type="match status" value="1"/>
</dbReference>
<dbReference type="AlphaFoldDB" id="A0A3N4DZG3"/>